<accession>A0A1A7R0F6</accession>
<dbReference type="PROSITE" id="PS50853">
    <property type="entry name" value="FN3"/>
    <property type="match status" value="1"/>
</dbReference>
<dbReference type="STRING" id="49280.A9996_12260"/>
<sequence>MFKLQRTVANQLITFGSKRGQANTSRLIILFMLLTASVPVAHAQLYPVQVNQSIIPPYNTQLNSYATASSVKLRLYLTMTDVNINNRQVRLKLKIKGHGLNIQSTDFVQGAPQIFLNGGMQQQLTNIDLAPYFELNNFLGISPQQYNRPLPDGTYKFCWEVYDFLTGQLISSPNMGCDTIFLLLNDPPFLNLPNRGDQLTDIQPTNIIFQWTPRHANATNVSYEFELRELWDRQINPQAGFMASPNYYTETTYATTLLYTISKPTLLPGHTYAWRVRAKSTTGISENSVFKNNGYSEIFHFTYTNTCYPPSFVLAEPLNKGIVKINWQTNPDHKKYHIQYKRADVSNAEWFEVYSYGNQAQISNLQAGVTYNFRVGGTCNALIDFDQVYSYSSINQFTTPTADESVSYSCGIVPEMKITNSKPLVNIGVNETFTAGDFPVTVKEIEGGNGIFSGKGYIVVPYLADTKIAVTFSGIRINTDYQLFDGIIKTTYDRAWGGVADVDDLFNGNPGQQNTRAVNFPIGEIIIDPNGDILVVGVGGSPIVEYAGGEDYIITDSGHPGDPNGTPPIAASPPKKYHVDEKGTITPIGEQAAGGSSTVQNTNGVNKKGEATTISAQGLEVTFTQAPNSVYGFDAYNPSYPETKSLYKKLGSNYYIPYKSVAQGQTDYIVANLNISNDSIRPQDIVFKTKDGVAIAKVDSTGTNKITSYTLKLTGLATDANVETQAVIKQGNTYKIAGAFIQYQATSKDVNVVLVNTAKNVNIQEVKNKLITIYKRAMVNLSITEINDFEKDLNELASTGTIDSGESGFLANYTPQQQAINSKIKSRSDYNTTAYYLILTDKKPSTTGQKGLMPLGKQFGYIYTGNATPSGAGGISAHELGHGAFQLKHPFSTHSYGFKEVSTDWLMDYANGEHIPYEHWKEIHNPKLRIGLFDGDHEAEHNKNAHLALTKSGKIIDEFYLDGKQIKVSVLIATNNYTIEEIKYEGLIYSWVTSKEAFINGEKEITVKKASKTIDKVNLFRSRGDGCTYDYVLINWGSDDEKTTHVNERIEEKIKNFKENDWKLTPLNVRDASCNNAFIKELLARDQRDCSDAELKNGAEELRMNLQVSDGQKVTAAVNNTCLSAIRNLVYTEIEILLNTIAQQSEIKEYSEVAILRLMNAIKSDDYIYFYEYLEKEDNKILKKLVSEIDDASIYFFTDKKNYSNFIGAVTEMVKPLSDEFKWKYMNLLINQRYSKIDVREQESISILLKNLKQDKLENPNEVSFFIEMLKFSPNLINILDYKSIYLLAKTRSKNETIFNQFTQTIKRVEKTSKTTPITFTAVEVNGDPDWFSPKSMTNSLQSNGSFIGSKIFNQKELVGFFEWVTFLYSSQGQSVLKLLNSKNPEDLKTVLIKFEEQLLLYTDKKIADDKDYWNGVTTVTCDNITDILDRIRLNESKTSLQKVNFATRVSIIENIITCQAREAVNVENTEEALFKVLRSFDEDDSNILKELEKIGFNNIYKNFSGLRLKKFCFWTASQITSSAHFSTAQSEKLFLKNNDLITNTNELIQLEQDVLQFKNTSFKTNSKTTFIVTGFGELGYNEMVPVYIAGSFKYLDEDEFKKGTVAYMPLIQFIAMSNDNTNVVFEKSAWAALDGVLLVIGIGEFKYIYKVGNGVHKTIALLEIAGNATSATAQLLNNDYISDDFRFSLQMASLAMNIPRLLTKMPNAEIQAERLLAKLEKEASLNDKFSYSDYIKNIFKYKPSASSLLEKLKSLPVLNGKVKKLGTLESKFMEDFANAGDDILKEMNKADSELFSGWKNFRKKYFDEILCD</sequence>
<evidence type="ECO:0000256" key="1">
    <source>
        <dbReference type="SAM" id="MobiDB-lite"/>
    </source>
</evidence>
<gene>
    <name evidence="3" type="ORF">LX77_03337</name>
</gene>
<name>A0A1A7R0F6_9FLAO</name>
<protein>
    <recommendedName>
        <fullName evidence="2">Fibronectin type-III domain-containing protein</fullName>
    </recommendedName>
</protein>
<dbReference type="Gene3D" id="2.60.40.10">
    <property type="entry name" value="Immunoglobulins"/>
    <property type="match status" value="2"/>
</dbReference>
<proteinExistence type="predicted"/>
<evidence type="ECO:0000313" key="4">
    <source>
        <dbReference type="Proteomes" id="UP000248987"/>
    </source>
</evidence>
<dbReference type="CDD" id="cd00063">
    <property type="entry name" value="FN3"/>
    <property type="match status" value="1"/>
</dbReference>
<feature type="domain" description="Fibronectin type-III" evidence="2">
    <location>
        <begin position="309"/>
        <end position="402"/>
    </location>
</feature>
<dbReference type="InterPro" id="IPR003961">
    <property type="entry name" value="FN3_dom"/>
</dbReference>
<feature type="region of interest" description="Disordered" evidence="1">
    <location>
        <begin position="558"/>
        <end position="577"/>
    </location>
</feature>
<reference evidence="3 4" key="1">
    <citation type="submission" date="2018-06" db="EMBL/GenBank/DDBJ databases">
        <title>Genomic Encyclopedia of Archaeal and Bacterial Type Strains, Phase II (KMG-II): from individual species to whole genera.</title>
        <authorList>
            <person name="Goeker M."/>
        </authorList>
    </citation>
    <scope>NUCLEOTIDE SEQUENCE [LARGE SCALE GENOMIC DNA]</scope>
    <source>
        <strain evidence="3 4">DSM 12408</strain>
    </source>
</reference>
<evidence type="ECO:0000259" key="2">
    <source>
        <dbReference type="PROSITE" id="PS50853"/>
    </source>
</evidence>
<dbReference type="InterPro" id="IPR013783">
    <property type="entry name" value="Ig-like_fold"/>
</dbReference>
<evidence type="ECO:0000313" key="3">
    <source>
        <dbReference type="EMBL" id="RAJ19817.1"/>
    </source>
</evidence>
<dbReference type="InterPro" id="IPR036116">
    <property type="entry name" value="FN3_sf"/>
</dbReference>
<dbReference type="Proteomes" id="UP000248987">
    <property type="component" value="Unassembled WGS sequence"/>
</dbReference>
<dbReference type="EMBL" id="QLLQ01000018">
    <property type="protein sequence ID" value="RAJ19817.1"/>
    <property type="molecule type" value="Genomic_DNA"/>
</dbReference>
<comment type="caution">
    <text evidence="3">The sequence shown here is derived from an EMBL/GenBank/DDBJ whole genome shotgun (WGS) entry which is preliminary data.</text>
</comment>
<dbReference type="SMART" id="SM00060">
    <property type="entry name" value="FN3"/>
    <property type="match status" value="2"/>
</dbReference>
<keyword evidence="4" id="KW-1185">Reference proteome</keyword>
<organism evidence="3 4">
    <name type="scientific">Gelidibacter algens</name>
    <dbReference type="NCBI Taxonomy" id="49280"/>
    <lineage>
        <taxon>Bacteria</taxon>
        <taxon>Pseudomonadati</taxon>
        <taxon>Bacteroidota</taxon>
        <taxon>Flavobacteriia</taxon>
        <taxon>Flavobacteriales</taxon>
        <taxon>Flavobacteriaceae</taxon>
        <taxon>Gelidibacter</taxon>
    </lineage>
</organism>
<dbReference type="SUPFAM" id="SSF49265">
    <property type="entry name" value="Fibronectin type III"/>
    <property type="match status" value="1"/>
</dbReference>